<reference evidence="4" key="1">
    <citation type="journal article" date="2021" name="PeerJ">
        <title>Extensive microbial diversity within the chicken gut microbiome revealed by metagenomics and culture.</title>
        <authorList>
            <person name="Gilroy R."/>
            <person name="Ravi A."/>
            <person name="Getino M."/>
            <person name="Pursley I."/>
            <person name="Horton D.L."/>
            <person name="Alikhan N.F."/>
            <person name="Baker D."/>
            <person name="Gharbi K."/>
            <person name="Hall N."/>
            <person name="Watson M."/>
            <person name="Adriaenssens E.M."/>
            <person name="Foster-Nyarko E."/>
            <person name="Jarju S."/>
            <person name="Secka A."/>
            <person name="Antonio M."/>
            <person name="Oren A."/>
            <person name="Chaudhuri R.R."/>
            <person name="La Ragione R."/>
            <person name="Hildebrand F."/>
            <person name="Pallen M.J."/>
        </authorList>
    </citation>
    <scope>NUCLEOTIDE SEQUENCE</scope>
    <source>
        <strain evidence="4">G3-2149</strain>
    </source>
</reference>
<dbReference type="Gene3D" id="1.10.10.10">
    <property type="entry name" value="Winged helix-like DNA-binding domain superfamily/Winged helix DNA-binding domain"/>
    <property type="match status" value="1"/>
</dbReference>
<dbReference type="InterPro" id="IPR036390">
    <property type="entry name" value="WH_DNA-bd_sf"/>
</dbReference>
<evidence type="ECO:0000313" key="4">
    <source>
        <dbReference type="EMBL" id="MBU3854664.1"/>
    </source>
</evidence>
<evidence type="ECO:0000256" key="3">
    <source>
        <dbReference type="PIRSR" id="PIRSR602481-1"/>
    </source>
</evidence>
<keyword evidence="3" id="KW-0479">Metal-binding</keyword>
<comment type="subunit">
    <text evidence="1">Homodimer.</text>
</comment>
<gene>
    <name evidence="4" type="ORF">H9789_12785</name>
</gene>
<sequence>MQTKKVDELALNSLFDYIEKKGLRKTIERETVLKTIYQMDDKVSIEDILKKHQELFPQTHICRSTVYNSVSILLDANVIYEIKDKNCTVYCKAYGNSDTVELICNHCRMTKLIPLDYISTQIYSLGIPDFKIETFRLQLHGICAKCALEK</sequence>
<dbReference type="GO" id="GO:0005829">
    <property type="term" value="C:cytosol"/>
    <property type="evidence" value="ECO:0007669"/>
    <property type="project" value="TreeGrafter"/>
</dbReference>
<evidence type="ECO:0000313" key="5">
    <source>
        <dbReference type="Proteomes" id="UP000823865"/>
    </source>
</evidence>
<comment type="cofactor">
    <cofactor evidence="3">
        <name>Zn(2+)</name>
        <dbReference type="ChEBI" id="CHEBI:29105"/>
    </cofactor>
    <text evidence="3">Binds 1 zinc ion per subunit.</text>
</comment>
<dbReference type="SUPFAM" id="SSF46785">
    <property type="entry name" value="Winged helix' DNA-binding domain"/>
    <property type="match status" value="1"/>
</dbReference>
<dbReference type="GO" id="GO:0003700">
    <property type="term" value="F:DNA-binding transcription factor activity"/>
    <property type="evidence" value="ECO:0007669"/>
    <property type="project" value="InterPro"/>
</dbReference>
<dbReference type="GO" id="GO:0000976">
    <property type="term" value="F:transcription cis-regulatory region binding"/>
    <property type="evidence" value="ECO:0007669"/>
    <property type="project" value="TreeGrafter"/>
</dbReference>
<evidence type="ECO:0000256" key="1">
    <source>
        <dbReference type="ARBA" id="ARBA00011738"/>
    </source>
</evidence>
<organism evidence="4 5">
    <name type="scientific">Candidatus Paraprevotella stercoravium</name>
    <dbReference type="NCBI Taxonomy" id="2838725"/>
    <lineage>
        <taxon>Bacteria</taxon>
        <taxon>Pseudomonadati</taxon>
        <taxon>Bacteroidota</taxon>
        <taxon>Bacteroidia</taxon>
        <taxon>Bacteroidales</taxon>
        <taxon>Prevotellaceae</taxon>
        <taxon>Paraprevotella</taxon>
    </lineage>
</organism>
<protein>
    <recommendedName>
        <fullName evidence="2">Ferric uptake regulation protein</fullName>
    </recommendedName>
</protein>
<keyword evidence="3" id="KW-0862">Zinc</keyword>
<evidence type="ECO:0000256" key="2">
    <source>
        <dbReference type="ARBA" id="ARBA00020910"/>
    </source>
</evidence>
<dbReference type="Pfam" id="PF01475">
    <property type="entry name" value="FUR"/>
    <property type="match status" value="1"/>
</dbReference>
<dbReference type="PANTHER" id="PTHR33202:SF2">
    <property type="entry name" value="FERRIC UPTAKE REGULATION PROTEIN"/>
    <property type="match status" value="1"/>
</dbReference>
<accession>A0A9E2L8R6</accession>
<dbReference type="InterPro" id="IPR036388">
    <property type="entry name" value="WH-like_DNA-bd_sf"/>
</dbReference>
<comment type="caution">
    <text evidence="4">The sequence shown here is derived from an EMBL/GenBank/DDBJ whole genome shotgun (WGS) entry which is preliminary data.</text>
</comment>
<dbReference type="PANTHER" id="PTHR33202">
    <property type="entry name" value="ZINC UPTAKE REGULATION PROTEIN"/>
    <property type="match status" value="1"/>
</dbReference>
<proteinExistence type="predicted"/>
<dbReference type="InterPro" id="IPR002481">
    <property type="entry name" value="FUR"/>
</dbReference>
<dbReference type="AlphaFoldDB" id="A0A9E2L8R6"/>
<dbReference type="EMBL" id="JAHLFU010000264">
    <property type="protein sequence ID" value="MBU3854664.1"/>
    <property type="molecule type" value="Genomic_DNA"/>
</dbReference>
<dbReference type="GO" id="GO:0045892">
    <property type="term" value="P:negative regulation of DNA-templated transcription"/>
    <property type="evidence" value="ECO:0007669"/>
    <property type="project" value="TreeGrafter"/>
</dbReference>
<dbReference type="GO" id="GO:1900376">
    <property type="term" value="P:regulation of secondary metabolite biosynthetic process"/>
    <property type="evidence" value="ECO:0007669"/>
    <property type="project" value="TreeGrafter"/>
</dbReference>
<reference evidence="4" key="2">
    <citation type="submission" date="2021-04" db="EMBL/GenBank/DDBJ databases">
        <authorList>
            <person name="Gilroy R."/>
        </authorList>
    </citation>
    <scope>NUCLEOTIDE SEQUENCE</scope>
    <source>
        <strain evidence="4">G3-2149</strain>
    </source>
</reference>
<feature type="binding site" evidence="3">
    <location>
        <position position="104"/>
    </location>
    <ligand>
        <name>Zn(2+)</name>
        <dbReference type="ChEBI" id="CHEBI:29105"/>
    </ligand>
</feature>
<name>A0A9E2L8R6_9BACT</name>
<feature type="binding site" evidence="3">
    <location>
        <position position="146"/>
    </location>
    <ligand>
        <name>Zn(2+)</name>
        <dbReference type="ChEBI" id="CHEBI:29105"/>
    </ligand>
</feature>
<feature type="binding site" evidence="3">
    <location>
        <position position="107"/>
    </location>
    <ligand>
        <name>Zn(2+)</name>
        <dbReference type="ChEBI" id="CHEBI:29105"/>
    </ligand>
</feature>
<feature type="binding site" evidence="3">
    <location>
        <position position="143"/>
    </location>
    <ligand>
        <name>Zn(2+)</name>
        <dbReference type="ChEBI" id="CHEBI:29105"/>
    </ligand>
</feature>
<dbReference type="Proteomes" id="UP000823865">
    <property type="component" value="Unassembled WGS sequence"/>
</dbReference>
<dbReference type="GO" id="GO:0008270">
    <property type="term" value="F:zinc ion binding"/>
    <property type="evidence" value="ECO:0007669"/>
    <property type="project" value="TreeGrafter"/>
</dbReference>